<evidence type="ECO:0000313" key="2">
    <source>
        <dbReference type="Proteomes" id="UP000020077"/>
    </source>
</evidence>
<dbReference type="InterPro" id="IPR016181">
    <property type="entry name" value="Acyl_CoA_acyltransferase"/>
</dbReference>
<dbReference type="SUPFAM" id="SSF55729">
    <property type="entry name" value="Acyl-CoA N-acyltransferases (Nat)"/>
    <property type="match status" value="1"/>
</dbReference>
<name>A0A080LUI6_9PROT</name>
<dbReference type="AlphaFoldDB" id="A0A080LUI6"/>
<dbReference type="InterPro" id="IPR009977">
    <property type="entry name" value="Mig-14"/>
</dbReference>
<evidence type="ECO:0000313" key="1">
    <source>
        <dbReference type="EMBL" id="KFB72173.1"/>
    </source>
</evidence>
<dbReference type="Pfam" id="PF07395">
    <property type="entry name" value="Mig-14"/>
    <property type="match status" value="1"/>
</dbReference>
<dbReference type="Proteomes" id="UP000020077">
    <property type="component" value="Unassembled WGS sequence"/>
</dbReference>
<dbReference type="PIRSF" id="PIRSF029703">
    <property type="entry name" value="Mig-14"/>
    <property type="match status" value="1"/>
</dbReference>
<sequence length="322" mass="36157">MQRRALARHPPGRSARAACCRQRPVLTLLRAWRERGWTPIDAASYAQAWQQYGGSVATHPLVVERLAGLAAIPVRYLGWFAGDRLLAAIPCWGPYLALSKVVLKKRGQRGLFDLGNAEIILPIAAEASVPVRLRVPYVSELNAARISTLRPQPQGLALARPPEDYGKKFRYNQLRELRLLEEAGGSVRSMLDFSPSEQATIYADLFERRWGFAARGAAHLSEVFTLLREFMTGAVLLRNAQPIAIQILYRVEAPQWISLEYINGGVDPQCSEFSPGSVLSFVNTQAAWQDARALGKPLRYSFGRADREYKDRWCHRVPAYQI</sequence>
<dbReference type="EMBL" id="JDVG02000429">
    <property type="protein sequence ID" value="KFB72173.1"/>
    <property type="molecule type" value="Genomic_DNA"/>
</dbReference>
<gene>
    <name evidence="1" type="ORF">AW09_002647</name>
</gene>
<reference evidence="1 2" key="1">
    <citation type="submission" date="2014-02" db="EMBL/GenBank/DDBJ databases">
        <title>Expanding our view of genomic diversity in Candidatus Accumulibacter clades.</title>
        <authorList>
            <person name="Skennerton C.T."/>
            <person name="Barr J.J."/>
            <person name="Slater F.R."/>
            <person name="Bond P.L."/>
            <person name="Tyson G.W."/>
        </authorList>
    </citation>
    <scope>NUCLEOTIDE SEQUENCE [LARGE SCALE GENOMIC DNA]</scope>
    <source>
        <strain evidence="2">BA-91</strain>
    </source>
</reference>
<protein>
    <submittedName>
        <fullName evidence="1">Antimicrobial resistance protein Mig-14</fullName>
    </submittedName>
</protein>
<accession>A0A080LUI6</accession>
<proteinExistence type="predicted"/>
<comment type="caution">
    <text evidence="1">The sequence shown here is derived from an EMBL/GenBank/DDBJ whole genome shotgun (WGS) entry which is preliminary data.</text>
</comment>
<organism evidence="1 2">
    <name type="scientific">Candidatus Accumulibacter phosphatis</name>
    <dbReference type="NCBI Taxonomy" id="327160"/>
    <lineage>
        <taxon>Bacteria</taxon>
        <taxon>Pseudomonadati</taxon>
        <taxon>Pseudomonadota</taxon>
        <taxon>Betaproteobacteria</taxon>
        <taxon>Candidatus Accumulibacter</taxon>
    </lineage>
</organism>